<dbReference type="EMBL" id="JAOPHQ010006354">
    <property type="protein sequence ID" value="KAK0131782.1"/>
    <property type="molecule type" value="Genomic_DNA"/>
</dbReference>
<dbReference type="PANTHER" id="PTHR28529">
    <property type="entry name" value="DNA REPAIR PROTEIN SWI5 HOMOLOG"/>
    <property type="match status" value="1"/>
</dbReference>
<evidence type="ECO:0000256" key="6">
    <source>
        <dbReference type="ARBA" id="ARBA00030081"/>
    </source>
</evidence>
<comment type="function">
    <text evidence="7">Component of the SWI5-SFR1 complex, a complex required for double-strand break repair via homologous recombination.</text>
</comment>
<comment type="similarity">
    <text evidence="1">Belongs to the SWI5/SAE3 family.</text>
</comment>
<proteinExistence type="inferred from homology"/>
<evidence type="ECO:0000256" key="2">
    <source>
        <dbReference type="ARBA" id="ARBA00019825"/>
    </source>
</evidence>
<evidence type="ECO:0000313" key="10">
    <source>
        <dbReference type="Proteomes" id="UP001174136"/>
    </source>
</evidence>
<dbReference type="GO" id="GO:0032798">
    <property type="term" value="C:Swi5-Sfr1 complex"/>
    <property type="evidence" value="ECO:0007669"/>
    <property type="project" value="UniProtKB-ARBA"/>
</dbReference>
<evidence type="ECO:0000313" key="9">
    <source>
        <dbReference type="EMBL" id="KAK0131782.1"/>
    </source>
</evidence>
<evidence type="ECO:0000256" key="5">
    <source>
        <dbReference type="ARBA" id="ARBA00023204"/>
    </source>
</evidence>
<sequence length="229" mass="26100">MAGSSPLYRAFGFSPISGLIARRCATHPWVRRGALATRWGQYPLCLEPQGWDVSTLEDASSHGATVESCLVYEDVLMWDCMSIHFQYSLKTKNKKQHELRAAKLRCDEELLLDAWRETSQHGSSEKAPERRLQECDFLLQARADASQCTKITPEEEVNNLKRRLKELDAEIDTLVAEGYRLEELGQHIDLLHEYNDIKDIGQTLLGHIAARRGTTTRELYGHFGLELND</sequence>
<organism evidence="9 10">
    <name type="scientific">Merluccius polli</name>
    <name type="common">Benguela hake</name>
    <name type="synonym">Merluccius cadenati</name>
    <dbReference type="NCBI Taxonomy" id="89951"/>
    <lineage>
        <taxon>Eukaryota</taxon>
        <taxon>Metazoa</taxon>
        <taxon>Chordata</taxon>
        <taxon>Craniata</taxon>
        <taxon>Vertebrata</taxon>
        <taxon>Euteleostomi</taxon>
        <taxon>Actinopterygii</taxon>
        <taxon>Neopterygii</taxon>
        <taxon>Teleostei</taxon>
        <taxon>Neoteleostei</taxon>
        <taxon>Acanthomorphata</taxon>
        <taxon>Zeiogadaria</taxon>
        <taxon>Gadariae</taxon>
        <taxon>Gadiformes</taxon>
        <taxon>Gadoidei</taxon>
        <taxon>Merlucciidae</taxon>
        <taxon>Merluccius</taxon>
    </lineage>
</organism>
<evidence type="ECO:0000256" key="3">
    <source>
        <dbReference type="ARBA" id="ARBA00022763"/>
    </source>
</evidence>
<dbReference type="PANTHER" id="PTHR28529:SF2">
    <property type="entry name" value="DNA REPAIR PROTEIN SWI5 HOMOLOG"/>
    <property type="match status" value="1"/>
</dbReference>
<dbReference type="AlphaFoldDB" id="A0AA47NPH4"/>
<dbReference type="InterPro" id="IPR010760">
    <property type="entry name" value="DNA-repair_Swi5"/>
</dbReference>
<keyword evidence="3" id="KW-0227">DNA damage</keyword>
<dbReference type="GO" id="GO:0034974">
    <property type="term" value="C:Swi5-Swi2 complex"/>
    <property type="evidence" value="ECO:0007669"/>
    <property type="project" value="TreeGrafter"/>
</dbReference>
<accession>A0AA47NPH4</accession>
<keyword evidence="5" id="KW-0234">DNA repair</keyword>
<dbReference type="Pfam" id="PF07061">
    <property type="entry name" value="Swi5"/>
    <property type="match status" value="1"/>
</dbReference>
<comment type="subunit">
    <text evidence="8">Component of the swi5-sfr1 complex.</text>
</comment>
<comment type="caution">
    <text evidence="9">The sequence shown here is derived from an EMBL/GenBank/DDBJ whole genome shotgun (WGS) entry which is preliminary data.</text>
</comment>
<evidence type="ECO:0000256" key="1">
    <source>
        <dbReference type="ARBA" id="ARBA00008060"/>
    </source>
</evidence>
<dbReference type="GO" id="GO:0000724">
    <property type="term" value="P:double-strand break repair via homologous recombination"/>
    <property type="evidence" value="ECO:0007669"/>
    <property type="project" value="TreeGrafter"/>
</dbReference>
<evidence type="ECO:0000256" key="7">
    <source>
        <dbReference type="ARBA" id="ARBA00059338"/>
    </source>
</evidence>
<evidence type="ECO:0000256" key="8">
    <source>
        <dbReference type="ARBA" id="ARBA00064461"/>
    </source>
</evidence>
<keyword evidence="10" id="KW-1185">Reference proteome</keyword>
<name>A0AA47NPH4_MERPO</name>
<keyword evidence="4" id="KW-0175">Coiled coil</keyword>
<protein>
    <recommendedName>
        <fullName evidence="2">DNA repair protein SWI5 homolog</fullName>
    </recommendedName>
    <alternativeName>
        <fullName evidence="6">Protein SAE3 homolog</fullName>
    </alternativeName>
</protein>
<reference evidence="9" key="1">
    <citation type="journal article" date="2023" name="Front. Mar. Sci.">
        <title>A new Merluccius polli reference genome to investigate the effects of global change in West African waters.</title>
        <authorList>
            <person name="Mateo J.L."/>
            <person name="Blanco-Fernandez C."/>
            <person name="Garcia-Vazquez E."/>
            <person name="Machado-Schiaffino G."/>
        </authorList>
    </citation>
    <scope>NUCLEOTIDE SEQUENCE</scope>
    <source>
        <strain evidence="9">C29</strain>
        <tissue evidence="9">Fin</tissue>
    </source>
</reference>
<gene>
    <name evidence="9" type="primary">swi5</name>
    <name evidence="9" type="ORF">N1851_033430</name>
</gene>
<evidence type="ECO:0000256" key="4">
    <source>
        <dbReference type="ARBA" id="ARBA00023054"/>
    </source>
</evidence>
<dbReference type="FunFam" id="1.20.5.170:FF:000056">
    <property type="entry name" value="DNA repair protein SWI5 homolog"/>
    <property type="match status" value="1"/>
</dbReference>
<dbReference type="Proteomes" id="UP001174136">
    <property type="component" value="Unassembled WGS sequence"/>
</dbReference>
<dbReference type="Gene3D" id="1.20.5.170">
    <property type="match status" value="1"/>
</dbReference>